<dbReference type="GO" id="GO:0051170">
    <property type="term" value="P:import into nucleus"/>
    <property type="evidence" value="ECO:0007669"/>
    <property type="project" value="TreeGrafter"/>
</dbReference>
<name>G3ATM2_SPAPN</name>
<evidence type="ECO:0000256" key="6">
    <source>
        <dbReference type="ARBA" id="ARBA00023136"/>
    </source>
</evidence>
<dbReference type="GO" id="GO:0005741">
    <property type="term" value="C:mitochondrial outer membrane"/>
    <property type="evidence" value="ECO:0007669"/>
    <property type="project" value="UniProtKB-SubCell"/>
</dbReference>
<dbReference type="OMA" id="LGRTEWP"/>
<keyword evidence="3" id="KW-1000">Mitochondrion outer membrane</keyword>
<dbReference type="KEGG" id="spaa:SPAPADRAFT_62888"/>
<dbReference type="InterPro" id="IPR014843">
    <property type="entry name" value="Him1/Fmp52"/>
</dbReference>
<dbReference type="InParanoid" id="G3ATM2"/>
<evidence type="ECO:0000313" key="8">
    <source>
        <dbReference type="Proteomes" id="UP000000709"/>
    </source>
</evidence>
<dbReference type="Pfam" id="PF08732">
    <property type="entry name" value="HIM1"/>
    <property type="match status" value="1"/>
</dbReference>
<evidence type="ECO:0000313" key="7">
    <source>
        <dbReference type="EMBL" id="EGW30986.1"/>
    </source>
</evidence>
<dbReference type="FunCoup" id="G3ATM2">
    <property type="interactions" value="103"/>
</dbReference>
<dbReference type="FunFam" id="3.40.50.720:FF:000366">
    <property type="entry name" value="Protein FMP52, mitochondrial"/>
    <property type="match status" value="1"/>
</dbReference>
<comment type="similarity">
    <text evidence="2">Belongs to the FMP52 family.</text>
</comment>
<keyword evidence="5" id="KW-0496">Mitochondrion</keyword>
<dbReference type="eggNOG" id="KOG4039">
    <property type="taxonomic scope" value="Eukaryota"/>
</dbReference>
<gene>
    <name evidence="7" type="ORF">SPAPADRAFT_62888</name>
</gene>
<dbReference type="GeneID" id="18874512"/>
<evidence type="ECO:0000256" key="3">
    <source>
        <dbReference type="ARBA" id="ARBA00022787"/>
    </source>
</evidence>
<dbReference type="PANTHER" id="PTHR14097:SF7">
    <property type="entry name" value="OXIDOREDUCTASE HTATIP2"/>
    <property type="match status" value="1"/>
</dbReference>
<evidence type="ECO:0000256" key="1">
    <source>
        <dbReference type="ARBA" id="ARBA00004450"/>
    </source>
</evidence>
<dbReference type="Gene3D" id="3.40.50.720">
    <property type="entry name" value="NAD(P)-binding Rossmann-like Domain"/>
    <property type="match status" value="1"/>
</dbReference>
<dbReference type="EMBL" id="GL996504">
    <property type="protein sequence ID" value="EGW30986.1"/>
    <property type="molecule type" value="Genomic_DNA"/>
</dbReference>
<dbReference type="SUPFAM" id="SSF51735">
    <property type="entry name" value="NAD(P)-binding Rossmann-fold domains"/>
    <property type="match status" value="1"/>
</dbReference>
<dbReference type="InterPro" id="IPR036291">
    <property type="entry name" value="NAD(P)-bd_dom_sf"/>
</dbReference>
<evidence type="ECO:0008006" key="9">
    <source>
        <dbReference type="Google" id="ProtNLM"/>
    </source>
</evidence>
<reference evidence="7 8" key="1">
    <citation type="journal article" date="2011" name="Proc. Natl. Acad. Sci. U.S.A.">
        <title>Comparative genomics of xylose-fermenting fungi for enhanced biofuel production.</title>
        <authorList>
            <person name="Wohlbach D.J."/>
            <person name="Kuo A."/>
            <person name="Sato T.K."/>
            <person name="Potts K.M."/>
            <person name="Salamov A.A."/>
            <person name="LaButti K.M."/>
            <person name="Sun H."/>
            <person name="Clum A."/>
            <person name="Pangilinan J.L."/>
            <person name="Lindquist E.A."/>
            <person name="Lucas S."/>
            <person name="Lapidus A."/>
            <person name="Jin M."/>
            <person name="Gunawan C."/>
            <person name="Balan V."/>
            <person name="Dale B.E."/>
            <person name="Jeffries T.W."/>
            <person name="Zinkel R."/>
            <person name="Barry K.W."/>
            <person name="Grigoriev I.V."/>
            <person name="Gasch A.P."/>
        </authorList>
    </citation>
    <scope>NUCLEOTIDE SEQUENCE [LARGE SCALE GENOMIC DNA]</scope>
    <source>
        <strain evidence="8">NRRL Y-27907 / 11-Y1</strain>
    </source>
</reference>
<dbReference type="RefSeq" id="XP_007377019.1">
    <property type="nucleotide sequence ID" value="XM_007376957.1"/>
</dbReference>
<dbReference type="PANTHER" id="PTHR14097">
    <property type="entry name" value="OXIDOREDUCTASE HTATIP2"/>
    <property type="match status" value="1"/>
</dbReference>
<evidence type="ECO:0000256" key="2">
    <source>
        <dbReference type="ARBA" id="ARBA00006617"/>
    </source>
</evidence>
<sequence>MTSAFILGSTGLVGLQILKHSATVFAKVTTVSRRQPQASFPELDAIVEPDTSKWPSVISESDSTVYFSAFGTNRAAAGSGEKFKEIDYGINYECAKAAKQKGMKTCVLISSTGASASSPFLYFQTKGQLEKDIIDLKFERTIILRPGMLLGERDKPKGLFNDFLVATLKYTHGNFLSRFSYAIYGEELGMIAVSLANEEYDASNGPIVKILGGFELTELAKKLHNNNP</sequence>
<comment type="subcellular location">
    <subcellularLocation>
        <location evidence="1">Mitochondrion outer membrane</location>
        <topology evidence="1">Peripheral membrane protein</topology>
    </subcellularLocation>
</comment>
<dbReference type="STRING" id="619300.G3ATM2"/>
<dbReference type="HOGENOM" id="CLU_071330_2_2_1"/>
<protein>
    <recommendedName>
        <fullName evidence="9">NAD(P)-binding domain-containing protein</fullName>
    </recommendedName>
</protein>
<dbReference type="AlphaFoldDB" id="G3ATM2"/>
<dbReference type="Proteomes" id="UP000000709">
    <property type="component" value="Unassembled WGS sequence"/>
</dbReference>
<keyword evidence="8" id="KW-1185">Reference proteome</keyword>
<evidence type="ECO:0000256" key="5">
    <source>
        <dbReference type="ARBA" id="ARBA00023128"/>
    </source>
</evidence>
<dbReference type="OrthoDB" id="545683at2759"/>
<accession>G3ATM2</accession>
<organism evidence="8">
    <name type="scientific">Spathaspora passalidarum (strain NRRL Y-27907 / 11-Y1)</name>
    <dbReference type="NCBI Taxonomy" id="619300"/>
    <lineage>
        <taxon>Eukaryota</taxon>
        <taxon>Fungi</taxon>
        <taxon>Dikarya</taxon>
        <taxon>Ascomycota</taxon>
        <taxon>Saccharomycotina</taxon>
        <taxon>Pichiomycetes</taxon>
        <taxon>Debaryomycetaceae</taxon>
        <taxon>Spathaspora</taxon>
    </lineage>
</organism>
<evidence type="ECO:0000256" key="4">
    <source>
        <dbReference type="ARBA" id="ARBA00022946"/>
    </source>
</evidence>
<proteinExistence type="inferred from homology"/>
<keyword evidence="6" id="KW-0472">Membrane</keyword>
<keyword evidence="4" id="KW-0809">Transit peptide</keyword>